<gene>
    <name evidence="11" type="primary">TBLA0G03120</name>
    <name evidence="11" type="ORF">TBLA_0G03120</name>
</gene>
<dbReference type="KEGG" id="tbl:TBLA_0G03120"/>
<dbReference type="EMBL" id="HE806322">
    <property type="protein sequence ID" value="CCH62249.1"/>
    <property type="molecule type" value="Genomic_DNA"/>
</dbReference>
<protein>
    <recommendedName>
        <fullName evidence="10">Amino acid permease/ SLC12A domain-containing protein</fullName>
    </recommendedName>
</protein>
<dbReference type="OrthoDB" id="3900342at2759"/>
<keyword evidence="5" id="KW-0029">Amino-acid transport</keyword>
<keyword evidence="12" id="KW-1185">Reference proteome</keyword>
<evidence type="ECO:0000256" key="2">
    <source>
        <dbReference type="ARBA" id="ARBA00006983"/>
    </source>
</evidence>
<dbReference type="InterPro" id="IPR004841">
    <property type="entry name" value="AA-permease/SLC12A_dom"/>
</dbReference>
<feature type="compositionally biased region" description="Polar residues" evidence="8">
    <location>
        <begin position="81"/>
        <end position="92"/>
    </location>
</feature>
<dbReference type="InterPro" id="IPR050524">
    <property type="entry name" value="APC_YAT"/>
</dbReference>
<evidence type="ECO:0000256" key="9">
    <source>
        <dbReference type="SAM" id="Phobius"/>
    </source>
</evidence>
<evidence type="ECO:0000256" key="7">
    <source>
        <dbReference type="ARBA" id="ARBA00023136"/>
    </source>
</evidence>
<dbReference type="InterPro" id="IPR004762">
    <property type="entry name" value="Amino_acid_permease_fungi"/>
</dbReference>
<dbReference type="PROSITE" id="PS00218">
    <property type="entry name" value="AMINO_ACID_PERMEASE_1"/>
    <property type="match status" value="1"/>
</dbReference>
<feature type="transmembrane region" description="Helical" evidence="9">
    <location>
        <begin position="557"/>
        <end position="583"/>
    </location>
</feature>
<feature type="transmembrane region" description="Helical" evidence="9">
    <location>
        <begin position="306"/>
        <end position="325"/>
    </location>
</feature>
<evidence type="ECO:0000256" key="6">
    <source>
        <dbReference type="ARBA" id="ARBA00022989"/>
    </source>
</evidence>
<dbReference type="Proteomes" id="UP000002866">
    <property type="component" value="Chromosome 7"/>
</dbReference>
<sequence>MPRFFGGSRGSVEKEPDQFEILDQDTNVSDINLAERYARDTQSDERSKPRHRNVHSYYQNWIDSFKRAEPVGERRRRRAQQDISTTNINNMNKGDESDFYMGNGGEPSTNIDTAYDMNSNEVDPNNKKNENIYALNDDLEDGTTSIAASEDMPKKGGMKARHVIMMTLATGIGTGLLVANAKSLHFSGPAGLVVGYFMVSFVTYFVVQAAGEMAIAYPTLPGGFNTYQSLFISKPFGFATVWIFALNWLTILPLELITSSITVKYWTTSINPDIFVLIFYLFLLFVHFIGLRLYAEAEFFFNSCKILMITGFIIFSIVVNCGGAGHDGYIGGKYWHDPGPFASDNGAARFKEVCYVLINAYFSYGGTELYVLSVNEQENPRKAVPVAAKTSVYRVAIIYLLTMILIGFNVPYNSPDLMGNANSKDASPYVLAAQIHGVKIVPHFINAVILLSVISVANSALFAGPRLLATLAEQGFAPKFLTYVDRAGRPLLALCVCSLFGVIAFAATSKKEDEVFTWLAAIAGLSELFAWSGILLSHIRFRWAMKYHGKSMDEVGYKAITGIWGSYYGLFFNLLVLIAQFWVALSAPGSGGQVTAISFFESYLAFVIWVFFYLCYMIYNKDWTILIPLKDIDVDYQRRIYDADFLRQEKEESYEKYKQSNIGKKIYAWLWTL</sequence>
<feature type="transmembrane region" description="Helical" evidence="9">
    <location>
        <begin position="193"/>
        <end position="215"/>
    </location>
</feature>
<evidence type="ECO:0000256" key="3">
    <source>
        <dbReference type="ARBA" id="ARBA00022448"/>
    </source>
</evidence>
<feature type="transmembrane region" description="Helical" evidence="9">
    <location>
        <begin position="444"/>
        <end position="469"/>
    </location>
</feature>
<evidence type="ECO:0000313" key="12">
    <source>
        <dbReference type="Proteomes" id="UP000002866"/>
    </source>
</evidence>
<feature type="transmembrane region" description="Helical" evidence="9">
    <location>
        <begin position="603"/>
        <end position="619"/>
    </location>
</feature>
<evidence type="ECO:0000259" key="10">
    <source>
        <dbReference type="Pfam" id="PF00324"/>
    </source>
</evidence>
<evidence type="ECO:0000256" key="8">
    <source>
        <dbReference type="SAM" id="MobiDB-lite"/>
    </source>
</evidence>
<dbReference type="AlphaFoldDB" id="I2H797"/>
<dbReference type="FunFam" id="1.20.1740.10:FF:000017">
    <property type="entry name" value="Amino acid permease"/>
    <property type="match status" value="1"/>
</dbReference>
<feature type="transmembrane region" description="Helical" evidence="9">
    <location>
        <begin position="274"/>
        <end position="294"/>
    </location>
</feature>
<dbReference type="GeneID" id="14497381"/>
<evidence type="ECO:0000313" key="11">
    <source>
        <dbReference type="EMBL" id="CCH62249.1"/>
    </source>
</evidence>
<accession>I2H797</accession>
<proteinExistence type="inferred from homology"/>
<dbReference type="GO" id="GO:0015171">
    <property type="term" value="F:amino acid transmembrane transporter activity"/>
    <property type="evidence" value="ECO:0007669"/>
    <property type="project" value="TreeGrafter"/>
</dbReference>
<reference evidence="11 12" key="1">
    <citation type="journal article" date="2011" name="Proc. Natl. Acad. Sci. U.S.A.">
        <title>Evolutionary erosion of yeast sex chromosomes by mating-type switching accidents.</title>
        <authorList>
            <person name="Gordon J.L."/>
            <person name="Armisen D."/>
            <person name="Proux-Wera E."/>
            <person name="Oheigeartaigh S.S."/>
            <person name="Byrne K.P."/>
            <person name="Wolfe K.H."/>
        </authorList>
    </citation>
    <scope>NUCLEOTIDE SEQUENCE [LARGE SCALE GENOMIC DNA]</scope>
    <source>
        <strain evidence="12">ATCC 34711 / CBS 6284 / DSM 70876 / NBRC 10599 / NRRL Y-10934 / UCD 77-7</strain>
    </source>
</reference>
<dbReference type="OMA" id="PKFLDYV"/>
<dbReference type="NCBIfam" id="TIGR00913">
    <property type="entry name" value="2A0310"/>
    <property type="match status" value="1"/>
</dbReference>
<evidence type="ECO:0000256" key="1">
    <source>
        <dbReference type="ARBA" id="ARBA00004141"/>
    </source>
</evidence>
<comment type="similarity">
    <text evidence="2">Belongs to the amino acid-polyamine-organocation (APC) superfamily. YAT (TC 2.A.3.10) family.</text>
</comment>
<dbReference type="eggNOG" id="KOG1286">
    <property type="taxonomic scope" value="Eukaryota"/>
</dbReference>
<keyword evidence="7 9" id="KW-0472">Membrane</keyword>
<dbReference type="InParanoid" id="I2H797"/>
<keyword evidence="4 9" id="KW-0812">Transmembrane</keyword>
<dbReference type="RefSeq" id="XP_004181768.1">
    <property type="nucleotide sequence ID" value="XM_004181720.1"/>
</dbReference>
<evidence type="ECO:0000256" key="5">
    <source>
        <dbReference type="ARBA" id="ARBA00022970"/>
    </source>
</evidence>
<comment type="subcellular location">
    <subcellularLocation>
        <location evidence="1">Membrane</location>
        <topology evidence="1">Multi-pass membrane protein</topology>
    </subcellularLocation>
</comment>
<name>I2H797_HENB6</name>
<keyword evidence="3" id="KW-0813">Transport</keyword>
<dbReference type="PANTHER" id="PTHR43341">
    <property type="entry name" value="AMINO ACID PERMEASE"/>
    <property type="match status" value="1"/>
</dbReference>
<dbReference type="PANTHER" id="PTHR43341:SF7">
    <property type="entry name" value="LEU_VAL_ILE AMINO-ACID PERMEASE-RELATED"/>
    <property type="match status" value="1"/>
</dbReference>
<dbReference type="FunCoup" id="I2H797">
    <property type="interactions" value="246"/>
</dbReference>
<keyword evidence="6 9" id="KW-1133">Transmembrane helix</keyword>
<dbReference type="Pfam" id="PF00324">
    <property type="entry name" value="AA_permease"/>
    <property type="match status" value="1"/>
</dbReference>
<dbReference type="InterPro" id="IPR004840">
    <property type="entry name" value="Amino_acid_permease_CS"/>
</dbReference>
<feature type="transmembrane region" description="Helical" evidence="9">
    <location>
        <begin position="236"/>
        <end position="254"/>
    </location>
</feature>
<organism evidence="11 12">
    <name type="scientific">Henningerozyma blattae (strain ATCC 34711 / CBS 6284 / DSM 70876 / NBRC 10599 / NRRL Y-10934 / UCD 77-7)</name>
    <name type="common">Yeast</name>
    <name type="synonym">Tetrapisispora blattae</name>
    <dbReference type="NCBI Taxonomy" id="1071380"/>
    <lineage>
        <taxon>Eukaryota</taxon>
        <taxon>Fungi</taxon>
        <taxon>Dikarya</taxon>
        <taxon>Ascomycota</taxon>
        <taxon>Saccharomycotina</taxon>
        <taxon>Saccharomycetes</taxon>
        <taxon>Saccharomycetales</taxon>
        <taxon>Saccharomycetaceae</taxon>
        <taxon>Henningerozyma</taxon>
    </lineage>
</organism>
<evidence type="ECO:0000256" key="4">
    <source>
        <dbReference type="ARBA" id="ARBA00022692"/>
    </source>
</evidence>
<feature type="region of interest" description="Disordered" evidence="8">
    <location>
        <begin position="70"/>
        <end position="96"/>
    </location>
</feature>
<dbReference type="GO" id="GO:0016020">
    <property type="term" value="C:membrane"/>
    <property type="evidence" value="ECO:0007669"/>
    <property type="project" value="UniProtKB-SubCell"/>
</dbReference>
<feature type="domain" description="Amino acid permease/ SLC12A" evidence="10">
    <location>
        <begin position="162"/>
        <end position="624"/>
    </location>
</feature>
<feature type="transmembrane region" description="Helical" evidence="9">
    <location>
        <begin position="162"/>
        <end position="181"/>
    </location>
</feature>
<dbReference type="HOGENOM" id="CLU_007946_12_0_1"/>
<feature type="transmembrane region" description="Helical" evidence="9">
    <location>
        <begin position="392"/>
        <end position="412"/>
    </location>
</feature>
<feature type="transmembrane region" description="Helical" evidence="9">
    <location>
        <begin position="515"/>
        <end position="536"/>
    </location>
</feature>
<feature type="transmembrane region" description="Helical" evidence="9">
    <location>
        <begin position="490"/>
        <end position="509"/>
    </location>
</feature>
<dbReference type="Gene3D" id="1.20.1740.10">
    <property type="entry name" value="Amino acid/polyamine transporter I"/>
    <property type="match status" value="1"/>
</dbReference>